<evidence type="ECO:0000313" key="2">
    <source>
        <dbReference type="Proteomes" id="UP000290608"/>
    </source>
</evidence>
<dbReference type="RefSeq" id="WP_073096880.1">
    <property type="nucleotide sequence ID" value="NZ_JBALUR010000001.1"/>
</dbReference>
<sequence length="111" mass="12697">MIVTEKENYTILADEENGIKSFASFLDFIIPKAHSDNNLVIDLLKYEELTLDELLYFLPISNQQRAAQKSFVIVNKGVHIDHVPEEMMVVPTLGEAKDVIDLEEMQRDLGF</sequence>
<comment type="caution">
    <text evidence="1">The sequence shown here is derived from an EMBL/GenBank/DDBJ whole genome shotgun (WGS) entry which is preliminary data.</text>
</comment>
<proteinExistence type="predicted"/>
<dbReference type="AlphaFoldDB" id="A0A4Q0PS80"/>
<protein>
    <submittedName>
        <fullName evidence="1">Uncharacterized protein</fullName>
    </submittedName>
</protein>
<name>A0A4Q0PS80_9FLAO</name>
<accession>A0A4Q0PS80</accession>
<dbReference type="Proteomes" id="UP000290608">
    <property type="component" value="Unassembled WGS sequence"/>
</dbReference>
<reference evidence="1 2" key="1">
    <citation type="submission" date="2018-07" db="EMBL/GenBank/DDBJ databases">
        <title>Leeuwenhoekiella genomics.</title>
        <authorList>
            <person name="Tahon G."/>
            <person name="Willems A."/>
        </authorList>
    </citation>
    <scope>NUCLEOTIDE SEQUENCE [LARGE SCALE GENOMIC DNA]</scope>
    <source>
        <strain evidence="1 2">LMG 1345</strain>
    </source>
</reference>
<organism evidence="1 2">
    <name type="scientific">Leeuwenhoekiella marinoflava</name>
    <dbReference type="NCBI Taxonomy" id="988"/>
    <lineage>
        <taxon>Bacteria</taxon>
        <taxon>Pseudomonadati</taxon>
        <taxon>Bacteroidota</taxon>
        <taxon>Flavobacteriia</taxon>
        <taxon>Flavobacteriales</taxon>
        <taxon>Flavobacteriaceae</taxon>
        <taxon>Leeuwenhoekiella</taxon>
    </lineage>
</organism>
<dbReference type="STRING" id="1122159.SAMN02745246_00632"/>
<evidence type="ECO:0000313" key="1">
    <source>
        <dbReference type="EMBL" id="RXG32795.1"/>
    </source>
</evidence>
<gene>
    <name evidence="1" type="ORF">DSL99_574</name>
</gene>
<dbReference type="EMBL" id="QOVL01000002">
    <property type="protein sequence ID" value="RXG32795.1"/>
    <property type="molecule type" value="Genomic_DNA"/>
</dbReference>